<dbReference type="PANTHER" id="PTHR21496:SF0">
    <property type="entry name" value="RIESKE DOMAIN-CONTAINING PROTEIN"/>
    <property type="match status" value="1"/>
</dbReference>
<feature type="domain" description="Rieske" evidence="7">
    <location>
        <begin position="5"/>
        <end position="112"/>
    </location>
</feature>
<dbReference type="SUPFAM" id="SSF50022">
    <property type="entry name" value="ISP domain"/>
    <property type="match status" value="1"/>
</dbReference>
<dbReference type="RefSeq" id="XP_005848450.1">
    <property type="nucleotide sequence ID" value="XM_005848388.1"/>
</dbReference>
<dbReference type="Gene3D" id="2.102.10.10">
    <property type="entry name" value="Rieske [2Fe-2S] iron-sulphur domain"/>
    <property type="match status" value="1"/>
</dbReference>
<feature type="compositionally biased region" description="Low complexity" evidence="6">
    <location>
        <begin position="256"/>
        <end position="268"/>
    </location>
</feature>
<dbReference type="PANTHER" id="PTHR21496">
    <property type="entry name" value="FERREDOXIN-RELATED"/>
    <property type="match status" value="1"/>
</dbReference>
<evidence type="ECO:0000256" key="2">
    <source>
        <dbReference type="ARBA" id="ARBA00022723"/>
    </source>
</evidence>
<feature type="compositionally biased region" description="Low complexity" evidence="6">
    <location>
        <begin position="208"/>
        <end position="229"/>
    </location>
</feature>
<keyword evidence="4" id="KW-0411">Iron-sulfur</keyword>
<dbReference type="InterPro" id="IPR054716">
    <property type="entry name" value="Sol_Rieske_ferrdox_dom"/>
</dbReference>
<evidence type="ECO:0000256" key="6">
    <source>
        <dbReference type="SAM" id="MobiDB-lite"/>
    </source>
</evidence>
<keyword evidence="9" id="KW-1185">Reference proteome</keyword>
<dbReference type="EMBL" id="GL433842">
    <property type="protein sequence ID" value="EFN56348.1"/>
    <property type="molecule type" value="Genomic_DNA"/>
</dbReference>
<dbReference type="GO" id="GO:0046872">
    <property type="term" value="F:metal ion binding"/>
    <property type="evidence" value="ECO:0007669"/>
    <property type="project" value="UniProtKB-KW"/>
</dbReference>
<organism evidence="9">
    <name type="scientific">Chlorella variabilis</name>
    <name type="common">Green alga</name>
    <dbReference type="NCBI Taxonomy" id="554065"/>
    <lineage>
        <taxon>Eukaryota</taxon>
        <taxon>Viridiplantae</taxon>
        <taxon>Chlorophyta</taxon>
        <taxon>core chlorophytes</taxon>
        <taxon>Trebouxiophyceae</taxon>
        <taxon>Chlorellales</taxon>
        <taxon>Chlorellaceae</taxon>
        <taxon>Chlorella clade</taxon>
        <taxon>Chlorella</taxon>
    </lineage>
</organism>
<feature type="region of interest" description="Disordered" evidence="6">
    <location>
        <begin position="208"/>
        <end position="311"/>
    </location>
</feature>
<feature type="compositionally biased region" description="Low complexity" evidence="6">
    <location>
        <begin position="130"/>
        <end position="148"/>
    </location>
</feature>
<evidence type="ECO:0000256" key="4">
    <source>
        <dbReference type="ARBA" id="ARBA00023014"/>
    </source>
</evidence>
<keyword evidence="2" id="KW-0479">Metal-binding</keyword>
<comment type="cofactor">
    <cofactor evidence="5">
        <name>[2Fe-2S] cluster</name>
        <dbReference type="ChEBI" id="CHEBI:190135"/>
    </cofactor>
</comment>
<keyword evidence="3" id="KW-0408">Iron</keyword>
<dbReference type="OrthoDB" id="426882at2759"/>
<dbReference type="InParanoid" id="E1ZD33"/>
<dbReference type="InterPro" id="IPR017941">
    <property type="entry name" value="Rieske_2Fe-2S"/>
</dbReference>
<accession>E1ZD33</accession>
<reference evidence="8 9" key="1">
    <citation type="journal article" date="2010" name="Plant Cell">
        <title>The Chlorella variabilis NC64A genome reveals adaptation to photosymbiosis, coevolution with viruses, and cryptic sex.</title>
        <authorList>
            <person name="Blanc G."/>
            <person name="Duncan G."/>
            <person name="Agarkova I."/>
            <person name="Borodovsky M."/>
            <person name="Gurnon J."/>
            <person name="Kuo A."/>
            <person name="Lindquist E."/>
            <person name="Lucas S."/>
            <person name="Pangilinan J."/>
            <person name="Polle J."/>
            <person name="Salamov A."/>
            <person name="Terry A."/>
            <person name="Yamada T."/>
            <person name="Dunigan D.D."/>
            <person name="Grigoriev I.V."/>
            <person name="Claverie J.M."/>
            <person name="Van Etten J.L."/>
        </authorList>
    </citation>
    <scope>NUCLEOTIDE SEQUENCE [LARGE SCALE GENOMIC DNA]</scope>
    <source>
        <strain evidence="8 9">NC64A</strain>
    </source>
</reference>
<evidence type="ECO:0000256" key="1">
    <source>
        <dbReference type="ARBA" id="ARBA00022714"/>
    </source>
</evidence>
<proteinExistence type="predicted"/>
<dbReference type="GeneID" id="17355823"/>
<dbReference type="Proteomes" id="UP000008141">
    <property type="component" value="Unassembled WGS sequence"/>
</dbReference>
<dbReference type="AlphaFoldDB" id="E1ZD33"/>
<gene>
    <name evidence="8" type="ORF">CHLNCDRAFT_144824</name>
</gene>
<feature type="compositionally biased region" description="Low complexity" evidence="6">
    <location>
        <begin position="282"/>
        <end position="307"/>
    </location>
</feature>
<dbReference type="PROSITE" id="PS51296">
    <property type="entry name" value="RIESKE"/>
    <property type="match status" value="1"/>
</dbReference>
<name>E1ZD33_CHLVA</name>
<protein>
    <recommendedName>
        <fullName evidence="7">Rieske domain-containing protein</fullName>
    </recommendedName>
</protein>
<dbReference type="InterPro" id="IPR036922">
    <property type="entry name" value="Rieske_2Fe-2S_sf"/>
</dbReference>
<dbReference type="Pfam" id="PF22543">
    <property type="entry name" value="Rieske_4"/>
    <property type="match status" value="1"/>
</dbReference>
<sequence length="330" mass="34956">MNPLVRIALQAELAENCKIVKEAHGRKILLARTGGQLFATDAHCFHMGGNLWEGDIEDVGGHPCVVCPLHRYRIDMRSGKKVDTMLDGCVSCGSDQQQRTYAVHADDEFIFVHIPELHSQPQLPSDRYNQAAPAPAPGATQQPGATPARSNYGLFGSSSRAGGATAGAPELLAPYAGISQRGLVPATPARDAMEDEPALQLSQEAGIQLSQPSPAAQRQQQQLMQQQQQPVHHTQGHIPFAQSRADTAHIARRKAATAAIAARRYTPPTAQPPRPPARGLLSSGAAPSPQLQPQPAAAGGGQQSLLSFGFTVQQHGTPVAASGPESMDVE</sequence>
<dbReference type="KEGG" id="cvr:CHLNCDRAFT_144824"/>
<evidence type="ECO:0000313" key="8">
    <source>
        <dbReference type="EMBL" id="EFN56348.1"/>
    </source>
</evidence>
<evidence type="ECO:0000256" key="5">
    <source>
        <dbReference type="ARBA" id="ARBA00034078"/>
    </source>
</evidence>
<evidence type="ECO:0000313" key="9">
    <source>
        <dbReference type="Proteomes" id="UP000008141"/>
    </source>
</evidence>
<evidence type="ECO:0000256" key="3">
    <source>
        <dbReference type="ARBA" id="ARBA00023004"/>
    </source>
</evidence>
<dbReference type="GO" id="GO:0051537">
    <property type="term" value="F:2 iron, 2 sulfur cluster binding"/>
    <property type="evidence" value="ECO:0007669"/>
    <property type="project" value="UniProtKB-KW"/>
</dbReference>
<keyword evidence="1" id="KW-0001">2Fe-2S</keyword>
<evidence type="ECO:0000259" key="7">
    <source>
        <dbReference type="PROSITE" id="PS51296"/>
    </source>
</evidence>
<feature type="region of interest" description="Disordered" evidence="6">
    <location>
        <begin position="121"/>
        <end position="156"/>
    </location>
</feature>